<keyword evidence="2" id="KW-0012">Acyltransferase</keyword>
<dbReference type="AlphaFoldDB" id="A0A6I4YGU0"/>
<organism evidence="5 6">
    <name type="scientific">Deinococcus xianganensis</name>
    <dbReference type="NCBI Taxonomy" id="1507289"/>
    <lineage>
        <taxon>Bacteria</taxon>
        <taxon>Thermotogati</taxon>
        <taxon>Deinococcota</taxon>
        <taxon>Deinococci</taxon>
        <taxon>Deinococcales</taxon>
        <taxon>Deinococcaceae</taxon>
        <taxon>Deinococcus</taxon>
    </lineage>
</organism>
<dbReference type="InterPro" id="IPR013747">
    <property type="entry name" value="ACP_syn_III_C"/>
</dbReference>
<proteinExistence type="predicted"/>
<gene>
    <name evidence="5" type="ORF">GLX28_04990</name>
</gene>
<evidence type="ECO:0000313" key="5">
    <source>
        <dbReference type="EMBL" id="MXV18994.1"/>
    </source>
</evidence>
<dbReference type="Proteomes" id="UP000430519">
    <property type="component" value="Unassembled WGS sequence"/>
</dbReference>
<evidence type="ECO:0000313" key="6">
    <source>
        <dbReference type="Proteomes" id="UP000430519"/>
    </source>
</evidence>
<evidence type="ECO:0000259" key="4">
    <source>
        <dbReference type="Pfam" id="PF08545"/>
    </source>
</evidence>
<dbReference type="EMBL" id="WVHK01000011">
    <property type="protein sequence ID" value="MXV18994.1"/>
    <property type="molecule type" value="Genomic_DNA"/>
</dbReference>
<dbReference type="InterPro" id="IPR013751">
    <property type="entry name" value="ACP_syn_III_N"/>
</dbReference>
<reference evidence="5 6" key="1">
    <citation type="submission" date="2019-11" db="EMBL/GenBank/DDBJ databases">
        <title>Genome sequence of Deinococcus xianganensis Y35, AI-2 producing algicidal bacterium, isolated from lake water.</title>
        <authorList>
            <person name="Li Y."/>
        </authorList>
    </citation>
    <scope>NUCLEOTIDE SEQUENCE [LARGE SCALE GENOMIC DNA]</scope>
    <source>
        <strain evidence="5 6">Y35</strain>
    </source>
</reference>
<dbReference type="PANTHER" id="PTHR34069:SF2">
    <property type="entry name" value="BETA-KETOACYL-[ACYL-CARRIER-PROTEIN] SYNTHASE III"/>
    <property type="match status" value="1"/>
</dbReference>
<dbReference type="Pfam" id="PF08541">
    <property type="entry name" value="ACP_syn_III_C"/>
    <property type="match status" value="1"/>
</dbReference>
<dbReference type="GO" id="GO:0044550">
    <property type="term" value="P:secondary metabolite biosynthetic process"/>
    <property type="evidence" value="ECO:0007669"/>
    <property type="project" value="TreeGrafter"/>
</dbReference>
<dbReference type="Pfam" id="PF08545">
    <property type="entry name" value="ACP_syn_III"/>
    <property type="match status" value="1"/>
</dbReference>
<dbReference type="PANTHER" id="PTHR34069">
    <property type="entry name" value="3-OXOACYL-[ACYL-CARRIER-PROTEIN] SYNTHASE 3"/>
    <property type="match status" value="1"/>
</dbReference>
<evidence type="ECO:0000256" key="1">
    <source>
        <dbReference type="ARBA" id="ARBA00022679"/>
    </source>
</evidence>
<dbReference type="InterPro" id="IPR016039">
    <property type="entry name" value="Thiolase-like"/>
</dbReference>
<feature type="domain" description="Beta-ketoacyl-[acyl-carrier-protein] synthase III N-terminal" evidence="4">
    <location>
        <begin position="116"/>
        <end position="190"/>
    </location>
</feature>
<dbReference type="SUPFAM" id="SSF53901">
    <property type="entry name" value="Thiolase-like"/>
    <property type="match status" value="1"/>
</dbReference>
<dbReference type="CDD" id="cd00830">
    <property type="entry name" value="KAS_III"/>
    <property type="match status" value="1"/>
</dbReference>
<sequence>MTPPDTVLGVRLLATAHALPARRVPTAEVARLCGVPEAIALKRSGVHERRWLSGTETALTLGTQAAREALNRAGLQVDDVDVLLNASGSQLQPIPDGAALYARELGLHGAATYSLHGTCLSFLLALQHAALLIHTGRARHVLIISSEGGSVGLNPHQPESTLLIGDGAAAILLGPPTRPGQGLHATRIETHPAGADHTRITGGGTLRHPNHPTATPTDFTFDMQGLQVLKLASRVVPPFLERLRPGLSSGLPGITRVIPHQASQAGLDLLRRYNWPEEQVEVTLRTLGNVIAASLPLTLHQAVEAGRLGEGDTALLVGTGAGLIAGGVIWEV</sequence>
<protein>
    <submittedName>
        <fullName evidence="5">Ketoacyl-ACP synthase III</fullName>
    </submittedName>
</protein>
<name>A0A6I4YGU0_9DEIO</name>
<keyword evidence="6" id="KW-1185">Reference proteome</keyword>
<feature type="domain" description="Beta-ketoacyl-[acyl-carrier-protein] synthase III C-terminal" evidence="3">
    <location>
        <begin position="254"/>
        <end position="331"/>
    </location>
</feature>
<evidence type="ECO:0000259" key="3">
    <source>
        <dbReference type="Pfam" id="PF08541"/>
    </source>
</evidence>
<comment type="caution">
    <text evidence="5">The sequence shown here is derived from an EMBL/GenBank/DDBJ whole genome shotgun (WGS) entry which is preliminary data.</text>
</comment>
<accession>A0A6I4YGU0</accession>
<dbReference type="GO" id="GO:0004315">
    <property type="term" value="F:3-oxoacyl-[acyl-carrier-protein] synthase activity"/>
    <property type="evidence" value="ECO:0007669"/>
    <property type="project" value="InterPro"/>
</dbReference>
<dbReference type="Gene3D" id="3.40.47.10">
    <property type="match status" value="1"/>
</dbReference>
<keyword evidence="1" id="KW-0808">Transferase</keyword>
<evidence type="ECO:0000256" key="2">
    <source>
        <dbReference type="ARBA" id="ARBA00023315"/>
    </source>
</evidence>
<dbReference type="RefSeq" id="WP_160977290.1">
    <property type="nucleotide sequence ID" value="NZ_WVHK01000011.1"/>
</dbReference>
<dbReference type="GO" id="GO:0006633">
    <property type="term" value="P:fatty acid biosynthetic process"/>
    <property type="evidence" value="ECO:0007669"/>
    <property type="project" value="InterPro"/>
</dbReference>